<dbReference type="GO" id="GO:0005975">
    <property type="term" value="P:carbohydrate metabolic process"/>
    <property type="evidence" value="ECO:0007669"/>
    <property type="project" value="UniProtKB-ARBA"/>
</dbReference>
<gene>
    <name evidence="7" type="ORF">Prubr_34610</name>
</gene>
<feature type="signal peptide" evidence="3">
    <location>
        <begin position="1"/>
        <end position="30"/>
    </location>
</feature>
<reference evidence="7" key="1">
    <citation type="submission" date="2020-08" db="EMBL/GenBank/DDBJ databases">
        <title>Whole genome shotgun sequence of Polymorphospora rubra NBRC 101157.</title>
        <authorList>
            <person name="Komaki H."/>
            <person name="Tamura T."/>
        </authorList>
    </citation>
    <scope>NUCLEOTIDE SEQUENCE</scope>
    <source>
        <strain evidence="7">NBRC 101157</strain>
    </source>
</reference>
<dbReference type="KEGG" id="pry:Prubr_34610"/>
<feature type="chain" id="PRO_5038820485" description="Galactose oxidase" evidence="3">
    <location>
        <begin position="31"/>
        <end position="650"/>
    </location>
</feature>
<dbReference type="RefSeq" id="WP_212826563.1">
    <property type="nucleotide sequence ID" value="NZ_AP023359.1"/>
</dbReference>
<dbReference type="Gene3D" id="2.60.40.10">
    <property type="entry name" value="Immunoglobulins"/>
    <property type="match status" value="1"/>
</dbReference>
<evidence type="ECO:0000256" key="1">
    <source>
        <dbReference type="ARBA" id="ARBA00022729"/>
    </source>
</evidence>
<accession>A0A810N0Q0</accession>
<evidence type="ECO:0000259" key="4">
    <source>
        <dbReference type="Pfam" id="PF07250"/>
    </source>
</evidence>
<dbReference type="Pfam" id="PF09118">
    <property type="entry name" value="GO-like_E_set"/>
    <property type="match status" value="1"/>
</dbReference>
<dbReference type="PANTHER" id="PTHR32208:SF21">
    <property type="entry name" value="LOW QUALITY PROTEIN: ALDEHYDE OXIDASE GLOX-LIKE"/>
    <property type="match status" value="1"/>
</dbReference>
<evidence type="ECO:0000313" key="8">
    <source>
        <dbReference type="Proteomes" id="UP000680866"/>
    </source>
</evidence>
<protein>
    <recommendedName>
        <fullName evidence="9">Galactose oxidase</fullName>
    </recommendedName>
</protein>
<evidence type="ECO:0000313" key="7">
    <source>
        <dbReference type="EMBL" id="BCJ66440.1"/>
    </source>
</evidence>
<evidence type="ECO:0000259" key="6">
    <source>
        <dbReference type="Pfam" id="PF21110"/>
    </source>
</evidence>
<dbReference type="PANTHER" id="PTHR32208">
    <property type="entry name" value="SECRETED PROTEIN-RELATED"/>
    <property type="match status" value="1"/>
</dbReference>
<dbReference type="InterPro" id="IPR014756">
    <property type="entry name" value="Ig_E-set"/>
</dbReference>
<feature type="domain" description="Galactose oxidase-like Early set" evidence="5">
    <location>
        <begin position="553"/>
        <end position="648"/>
    </location>
</feature>
<keyword evidence="1 3" id="KW-0732">Signal</keyword>
<dbReference type="InterPro" id="IPR037293">
    <property type="entry name" value="Gal_Oxidase_central_sf"/>
</dbReference>
<dbReference type="Proteomes" id="UP000680866">
    <property type="component" value="Chromosome"/>
</dbReference>
<dbReference type="EMBL" id="AP023359">
    <property type="protein sequence ID" value="BCJ66440.1"/>
    <property type="molecule type" value="Genomic_DNA"/>
</dbReference>
<evidence type="ECO:0000256" key="3">
    <source>
        <dbReference type="SAM" id="SignalP"/>
    </source>
</evidence>
<feature type="domain" description="Glyoxal oxidase N-terminal" evidence="4">
    <location>
        <begin position="428"/>
        <end position="547"/>
    </location>
</feature>
<dbReference type="InterPro" id="IPR011043">
    <property type="entry name" value="Gal_Oxase/kelch_b-propeller"/>
</dbReference>
<keyword evidence="8" id="KW-1185">Reference proteome</keyword>
<name>A0A810N0Q0_9ACTN</name>
<evidence type="ECO:0008006" key="9">
    <source>
        <dbReference type="Google" id="ProtNLM"/>
    </source>
</evidence>
<dbReference type="Gene3D" id="2.130.10.80">
    <property type="entry name" value="Galactose oxidase/kelch, beta-propeller"/>
    <property type="match status" value="1"/>
</dbReference>
<feature type="compositionally biased region" description="Basic and acidic residues" evidence="2">
    <location>
        <begin position="469"/>
        <end position="481"/>
    </location>
</feature>
<dbReference type="AlphaFoldDB" id="A0A810N0Q0"/>
<dbReference type="InterPro" id="IPR013783">
    <property type="entry name" value="Ig-like_fold"/>
</dbReference>
<evidence type="ECO:0000259" key="5">
    <source>
        <dbReference type="Pfam" id="PF09118"/>
    </source>
</evidence>
<organism evidence="7 8">
    <name type="scientific">Polymorphospora rubra</name>
    <dbReference type="NCBI Taxonomy" id="338584"/>
    <lineage>
        <taxon>Bacteria</taxon>
        <taxon>Bacillati</taxon>
        <taxon>Actinomycetota</taxon>
        <taxon>Actinomycetes</taxon>
        <taxon>Micromonosporales</taxon>
        <taxon>Micromonosporaceae</taxon>
        <taxon>Polymorphospora</taxon>
    </lineage>
</organism>
<dbReference type="SUPFAM" id="SSF81296">
    <property type="entry name" value="E set domains"/>
    <property type="match status" value="1"/>
</dbReference>
<dbReference type="Pfam" id="PF21110">
    <property type="entry name" value="GlxA"/>
    <property type="match status" value="1"/>
</dbReference>
<dbReference type="CDD" id="cd02851">
    <property type="entry name" value="E_set_GO_C"/>
    <property type="match status" value="1"/>
</dbReference>
<dbReference type="Pfam" id="PF07250">
    <property type="entry name" value="Glyoxal_oxid_N"/>
    <property type="match status" value="1"/>
</dbReference>
<dbReference type="SUPFAM" id="SSF50965">
    <property type="entry name" value="Galactose oxidase, central domain"/>
    <property type="match status" value="1"/>
</dbReference>
<dbReference type="InterPro" id="IPR015202">
    <property type="entry name" value="GO-like_E_set"/>
</dbReference>
<sequence length="650" mass="71081">MTNEKRRRGFFQRRTALQALAVAVLITANAPPIYNFVSTYAHEREINSDDYKARHGHWQVIELPSDVRINAIHAALLDTGKLLLIAGSGNNRAEFEAGSFRTLVYDPVSGYTKDVRTPTDLFCAGHAFLPDGNLLVAGGTLRYEVLAPDVTRAGGTMIVKNESPDDEPRTFPKGTEFVAPDGRRYVAAAEFAVEPATKTESRRGTVTVTASETSLWVDAVEEGSGSISATPTQYAITGLTGVDRQNLYGLADKMTLDKQDYQGTKETYEFNPRTEEYERVGDMAEKRWYPTLTGLPDGQVLSVAGLDGAGQVLDGSVNEIYDPKTKKWTVQPDLDRYFPTYPALFQTSTPGRLFYTGSSTGYGPEDDGRQPGFWNIEDNRFQPVPGLRDADLMETSGSAWVGPVQDQTIMVVGGGGIGESARSTSRIDLIKLNDANPRFVPGPSLPEGTRYPNLVQLPDDTTLITNGSRDYRGKGNSDNHNARIYHPDTNTLEYAADPNIGRNYHGSAILLPDGRVLTAGSDPLFRDKDNLIPGEFEQRLEIYSPPYLFRGVRPVISAGPASVGYGDVATFTVQDNYAGIGKARLVRPSAVTHSTNVEQRSIALDFTERGDQVTVTIPAEAAVVPPGFYMLFLTNRMGVPSAARWVQVVD</sequence>
<dbReference type="InterPro" id="IPR049305">
    <property type="entry name" value="GlxA-like_b-barrel"/>
</dbReference>
<proteinExistence type="predicted"/>
<feature type="domain" description="GlxA-like beta barrel" evidence="6">
    <location>
        <begin position="152"/>
        <end position="254"/>
    </location>
</feature>
<feature type="region of interest" description="Disordered" evidence="2">
    <location>
        <begin position="462"/>
        <end position="482"/>
    </location>
</feature>
<dbReference type="InterPro" id="IPR009880">
    <property type="entry name" value="Glyoxal_oxidase_N"/>
</dbReference>
<evidence type="ECO:0000256" key="2">
    <source>
        <dbReference type="SAM" id="MobiDB-lite"/>
    </source>
</evidence>